<feature type="compositionally biased region" description="Basic residues" evidence="3">
    <location>
        <begin position="17"/>
        <end position="30"/>
    </location>
</feature>
<evidence type="ECO:0000256" key="1">
    <source>
        <dbReference type="ARBA" id="ARBA00023159"/>
    </source>
</evidence>
<sequence length="165" mass="18496">MKDTLKRWLDNPDEKKARKAPTKGSKKGCMKGKGGPQNQHCNYRGVRQGNWGGSNPYEKKARKAPDKGSKEGCMKGKRGPQNQHCNYMGMSRGLEVNGWRKSTHLTKRSGSGSELFRRPLTRLWPMTRLRRLCTAIKIILNMPKDSGAIVVTPSNEVPTTTMVLV</sequence>
<name>A0ABR2Q1T4_9ROSI</name>
<dbReference type="Proteomes" id="UP001396334">
    <property type="component" value="Unassembled WGS sequence"/>
</dbReference>
<reference evidence="4 5" key="1">
    <citation type="journal article" date="2024" name="G3 (Bethesda)">
        <title>Genome assembly of Hibiscus sabdariffa L. provides insights into metabolisms of medicinal natural products.</title>
        <authorList>
            <person name="Kim T."/>
        </authorList>
    </citation>
    <scope>NUCLEOTIDE SEQUENCE [LARGE SCALE GENOMIC DNA]</scope>
    <source>
        <strain evidence="4">TK-2024</strain>
        <tissue evidence="4">Old leaves</tissue>
    </source>
</reference>
<keyword evidence="1" id="KW-0010">Activator</keyword>
<evidence type="ECO:0000313" key="5">
    <source>
        <dbReference type="Proteomes" id="UP001396334"/>
    </source>
</evidence>
<dbReference type="PANTHER" id="PTHR31241:SF62">
    <property type="entry name" value="DEHYDRATION-RESPONSIVE ELEMENT-BINDING PROTEIN 2D"/>
    <property type="match status" value="1"/>
</dbReference>
<gene>
    <name evidence="4" type="ORF">V6N11_045704</name>
</gene>
<protein>
    <submittedName>
        <fullName evidence="4">Uncharacterized protein</fullName>
    </submittedName>
</protein>
<feature type="region of interest" description="Disordered" evidence="3">
    <location>
        <begin position="1"/>
        <end position="83"/>
    </location>
</feature>
<evidence type="ECO:0000256" key="3">
    <source>
        <dbReference type="SAM" id="MobiDB-lite"/>
    </source>
</evidence>
<proteinExistence type="inferred from homology"/>
<comment type="similarity">
    <text evidence="2">Belongs to the AP2/ERF transcription factor family. ERF subfamily.</text>
</comment>
<comment type="caution">
    <text evidence="4">The sequence shown here is derived from an EMBL/GenBank/DDBJ whole genome shotgun (WGS) entry which is preliminary data.</text>
</comment>
<accession>A0ABR2Q1T4</accession>
<dbReference type="PANTHER" id="PTHR31241">
    <property type="entry name" value="DEHYDRATION-RESPONSIVE ELEMENT-BINDING PROTEIN 2C"/>
    <property type="match status" value="1"/>
</dbReference>
<feature type="compositionally biased region" description="Basic and acidic residues" evidence="3">
    <location>
        <begin position="57"/>
        <end position="74"/>
    </location>
</feature>
<evidence type="ECO:0000256" key="2">
    <source>
        <dbReference type="ARBA" id="ARBA00024343"/>
    </source>
</evidence>
<feature type="compositionally biased region" description="Basic and acidic residues" evidence="3">
    <location>
        <begin position="1"/>
        <end position="16"/>
    </location>
</feature>
<keyword evidence="5" id="KW-1185">Reference proteome</keyword>
<organism evidence="4 5">
    <name type="scientific">Hibiscus sabdariffa</name>
    <name type="common">roselle</name>
    <dbReference type="NCBI Taxonomy" id="183260"/>
    <lineage>
        <taxon>Eukaryota</taxon>
        <taxon>Viridiplantae</taxon>
        <taxon>Streptophyta</taxon>
        <taxon>Embryophyta</taxon>
        <taxon>Tracheophyta</taxon>
        <taxon>Spermatophyta</taxon>
        <taxon>Magnoliopsida</taxon>
        <taxon>eudicotyledons</taxon>
        <taxon>Gunneridae</taxon>
        <taxon>Pentapetalae</taxon>
        <taxon>rosids</taxon>
        <taxon>malvids</taxon>
        <taxon>Malvales</taxon>
        <taxon>Malvaceae</taxon>
        <taxon>Malvoideae</taxon>
        <taxon>Hibiscus</taxon>
    </lineage>
</organism>
<dbReference type="EMBL" id="JBBPBN010000047">
    <property type="protein sequence ID" value="KAK8994629.1"/>
    <property type="molecule type" value="Genomic_DNA"/>
</dbReference>
<evidence type="ECO:0000313" key="4">
    <source>
        <dbReference type="EMBL" id="KAK8994629.1"/>
    </source>
</evidence>